<dbReference type="AlphaFoldDB" id="A0A1G7T166"/>
<dbReference type="InterPro" id="IPR036249">
    <property type="entry name" value="Thioredoxin-like_sf"/>
</dbReference>
<evidence type="ECO:0000259" key="3">
    <source>
        <dbReference type="PROSITE" id="PS51352"/>
    </source>
</evidence>
<dbReference type="Pfam" id="PF01436">
    <property type="entry name" value="NHL"/>
    <property type="match status" value="1"/>
</dbReference>
<evidence type="ECO:0000313" key="4">
    <source>
        <dbReference type="EMBL" id="SDG29035.1"/>
    </source>
</evidence>
<dbReference type="STRING" id="1082479.SAMN05216241_10840"/>
<keyword evidence="2" id="KW-0677">Repeat</keyword>
<dbReference type="SUPFAM" id="SSF101898">
    <property type="entry name" value="NHL repeat"/>
    <property type="match status" value="1"/>
</dbReference>
<proteinExistence type="predicted"/>
<dbReference type="PANTHER" id="PTHR46388">
    <property type="entry name" value="NHL REPEAT-CONTAINING PROTEIN 2"/>
    <property type="match status" value="1"/>
</dbReference>
<dbReference type="OrthoDB" id="9811352at2"/>
<feature type="domain" description="Thioredoxin" evidence="3">
    <location>
        <begin position="13"/>
        <end position="159"/>
    </location>
</feature>
<evidence type="ECO:0000256" key="2">
    <source>
        <dbReference type="ARBA" id="ARBA00022737"/>
    </source>
</evidence>
<dbReference type="RefSeq" id="WP_090020651.1">
    <property type="nucleotide sequence ID" value="NZ_FNCE01000008.1"/>
</dbReference>
<dbReference type="InterPro" id="IPR011042">
    <property type="entry name" value="6-blade_b-propeller_TolB-like"/>
</dbReference>
<name>A0A1G7T166_9PROT</name>
<dbReference type="Pfam" id="PF13905">
    <property type="entry name" value="Thioredoxin_8"/>
    <property type="match status" value="1"/>
</dbReference>
<evidence type="ECO:0000256" key="1">
    <source>
        <dbReference type="ARBA" id="ARBA00003565"/>
    </source>
</evidence>
<dbReference type="PROSITE" id="PS51352">
    <property type="entry name" value="THIOREDOXIN_2"/>
    <property type="match status" value="1"/>
</dbReference>
<dbReference type="InterPro" id="IPR013766">
    <property type="entry name" value="Thioredoxin_domain"/>
</dbReference>
<comment type="function">
    <text evidence="1">May be required for disulfide bond formation in some proteins.</text>
</comment>
<dbReference type="PANTHER" id="PTHR46388:SF2">
    <property type="entry name" value="NHL REPEAT-CONTAINING PROTEIN 2"/>
    <property type="match status" value="1"/>
</dbReference>
<sequence length="498" mass="53231">MQDLESEAGSTFDTPRVHAPDIDVPEADWFNTDRPLTLKDLSGKLVILDFWSTCCVNCMHVLPGLKMVEAAYPEEVAVVGVHSPKFPAEQQPDMLRAAIARAGIEHPVVNDVNFELWRAYAVRGWPTLVLIGPDGYVLGQMSGEPDPERLLTVVSEFVERWDTQGVLRPSPLAGEPERDAGGTLRFPGKLKPVPGEAKRWAIADAGHHQVALLDDDGAVLARYGSGSPGFTDGPGERAAFRGPQGLIADARGIYVADTGNHAIRRIDLARGTVHTLAGTGERGMVVDEREPSLAASLASPWDLELAGGMLYIANAGTHQVLQLDIEGRELAPLAGNGGEELIDGPGTDAQLAQPSGLALDAATNRLYVADSEASAVRMIGLDSGEVATVVGEGLFVFGADNGPFELATLQHPLGVAVEAGEVLVADTFNHKVRVLDLAARRVRDLDDGFTCQDARCQPPFEPAGVWADGPDRILVSDTDNHRVLVYRPASRTYGTWAG</sequence>
<keyword evidence="4" id="KW-0413">Isomerase</keyword>
<dbReference type="SUPFAM" id="SSF52833">
    <property type="entry name" value="Thioredoxin-like"/>
    <property type="match status" value="1"/>
</dbReference>
<evidence type="ECO:0000313" key="5">
    <source>
        <dbReference type="Proteomes" id="UP000199415"/>
    </source>
</evidence>
<accession>A0A1G7T166</accession>
<dbReference type="Gene3D" id="2.120.10.30">
    <property type="entry name" value="TolB, C-terminal domain"/>
    <property type="match status" value="2"/>
</dbReference>
<dbReference type="Gene3D" id="3.40.30.10">
    <property type="entry name" value="Glutaredoxin"/>
    <property type="match status" value="1"/>
</dbReference>
<dbReference type="InterPro" id="IPR001258">
    <property type="entry name" value="NHL_repeat"/>
</dbReference>
<dbReference type="EMBL" id="FNCE01000008">
    <property type="protein sequence ID" value="SDG29035.1"/>
    <property type="molecule type" value="Genomic_DNA"/>
</dbReference>
<dbReference type="InterPro" id="IPR012336">
    <property type="entry name" value="Thioredoxin-like_fold"/>
</dbReference>
<keyword evidence="5" id="KW-1185">Reference proteome</keyword>
<dbReference type="Proteomes" id="UP000199415">
    <property type="component" value="Unassembled WGS sequence"/>
</dbReference>
<reference evidence="4 5" key="1">
    <citation type="submission" date="2016-10" db="EMBL/GenBank/DDBJ databases">
        <authorList>
            <person name="de Groot N.N."/>
        </authorList>
    </citation>
    <scope>NUCLEOTIDE SEQUENCE [LARGE SCALE GENOMIC DNA]</scope>
    <source>
        <strain evidence="4 5">DSM 25584</strain>
    </source>
</reference>
<organism evidence="4 5">
    <name type="scientific">Limimonas halophila</name>
    <dbReference type="NCBI Taxonomy" id="1082479"/>
    <lineage>
        <taxon>Bacteria</taxon>
        <taxon>Pseudomonadati</taxon>
        <taxon>Pseudomonadota</taxon>
        <taxon>Alphaproteobacteria</taxon>
        <taxon>Rhodospirillales</taxon>
        <taxon>Rhodovibrionaceae</taxon>
        <taxon>Limimonas</taxon>
    </lineage>
</organism>
<protein>
    <submittedName>
        <fullName evidence="4">Thiol-disulfide isomerase or thioredoxin</fullName>
    </submittedName>
</protein>
<dbReference type="GO" id="GO:0016853">
    <property type="term" value="F:isomerase activity"/>
    <property type="evidence" value="ECO:0007669"/>
    <property type="project" value="UniProtKB-KW"/>
</dbReference>
<gene>
    <name evidence="4" type="ORF">SAMN05216241_10840</name>
</gene>